<dbReference type="AlphaFoldDB" id="A0A8S1PLW2"/>
<evidence type="ECO:0000313" key="2">
    <source>
        <dbReference type="EMBL" id="CAD8103911.1"/>
    </source>
</evidence>
<proteinExistence type="predicted"/>
<dbReference type="Proteomes" id="UP000688137">
    <property type="component" value="Unassembled WGS sequence"/>
</dbReference>
<dbReference type="EMBL" id="CAJJDM010000125">
    <property type="protein sequence ID" value="CAD8103911.1"/>
    <property type="molecule type" value="Genomic_DNA"/>
</dbReference>
<name>A0A8S1PLW2_PARPR</name>
<comment type="caution">
    <text evidence="2">The sequence shown here is derived from an EMBL/GenBank/DDBJ whole genome shotgun (WGS) entry which is preliminary data.</text>
</comment>
<evidence type="ECO:0000313" key="3">
    <source>
        <dbReference type="Proteomes" id="UP000688137"/>
    </source>
</evidence>
<feature type="coiled-coil region" evidence="1">
    <location>
        <begin position="573"/>
        <end position="682"/>
    </location>
</feature>
<gene>
    <name evidence="2" type="ORF">PPRIM_AZ9-3.1.T1220096</name>
</gene>
<sequence>MSNNTLKKWMEQFNDLLGDLSKKIQISYDNSAKQQLKSEEGTSNEWIKYLPLNQLTFDNQDVYRMKYINDRFVLSQFIFQQRYDEQEYQVKLLNSFSETEIQQEQYRNSIFEFQMIDNKALLLIKQSIKTNNNRNDQQSVLLIKEVYAGFIHDDKLYLFLIKNINLCQQAGFHPLNSNYLVLLQASQELNRQHTYQKEQYFLVYEIKDLRQPIVRINLNSAMNGNVLAFSFASIEDSNSFLIYFLNNLGIIYYYELILPDMTFRLQTKMYLQASKQELVQFVKEKSEKEFKINYNITTQDDYQKGNIKFQSFQNINYQLPKSNYVLFQKMVIVDYYLFFIISKQSNEDLIVQVVIGKDFQRLYEIYQDEIKFQKQIENDILISHSRRNDQPKIIYSSENVSYVVQNQYDLPNRHQLLFLYHNSLISIDFSNVIHYKQDQSPINVTCIDLIPFLCNDKKQQEQFILQVLCLDLYKSKQLLLRTANKDQKQTFQIIPQKLLLGLTESNSEINKITLDFCQEQNVYLNNKKILQEFKQQLTDFSEKKLPLCKTEEDIISINQNLSNAFQQQIKKVAVKIKLESENMENEIKFKNNADLIQQEERNLFLQKKISEKNEKINSLLERLQSIPSAVIRQQLINQQQQSDLEQFQIQFDQIQEQIRSNKRQLEDQIQVSNRTKQEIEAIQSNLIQQILQKKE</sequence>
<reference evidence="2" key="1">
    <citation type="submission" date="2021-01" db="EMBL/GenBank/DDBJ databases">
        <authorList>
            <consortium name="Genoscope - CEA"/>
            <person name="William W."/>
        </authorList>
    </citation>
    <scope>NUCLEOTIDE SEQUENCE</scope>
</reference>
<accession>A0A8S1PLW2</accession>
<dbReference type="OMA" id="NNTLKKW"/>
<evidence type="ECO:0000256" key="1">
    <source>
        <dbReference type="SAM" id="Coils"/>
    </source>
</evidence>
<organism evidence="2 3">
    <name type="scientific">Paramecium primaurelia</name>
    <dbReference type="NCBI Taxonomy" id="5886"/>
    <lineage>
        <taxon>Eukaryota</taxon>
        <taxon>Sar</taxon>
        <taxon>Alveolata</taxon>
        <taxon>Ciliophora</taxon>
        <taxon>Intramacronucleata</taxon>
        <taxon>Oligohymenophorea</taxon>
        <taxon>Peniculida</taxon>
        <taxon>Parameciidae</taxon>
        <taxon>Paramecium</taxon>
    </lineage>
</organism>
<keyword evidence="1" id="KW-0175">Coiled coil</keyword>
<protein>
    <submittedName>
        <fullName evidence="2">Uncharacterized protein</fullName>
    </submittedName>
</protein>
<keyword evidence="3" id="KW-1185">Reference proteome</keyword>